<comment type="caution">
    <text evidence="2">The sequence shown here is derived from an EMBL/GenBank/DDBJ whole genome shotgun (WGS) entry which is preliminary data.</text>
</comment>
<dbReference type="EMBL" id="CAUYUJ010020564">
    <property type="protein sequence ID" value="CAK0899196.1"/>
    <property type="molecule type" value="Genomic_DNA"/>
</dbReference>
<dbReference type="InterPro" id="IPR038770">
    <property type="entry name" value="Na+/solute_symporter_sf"/>
</dbReference>
<keyword evidence="1" id="KW-1133">Transmembrane helix</keyword>
<keyword evidence="1" id="KW-0812">Transmembrane</keyword>
<evidence type="ECO:0000256" key="1">
    <source>
        <dbReference type="SAM" id="Phobius"/>
    </source>
</evidence>
<evidence type="ECO:0000313" key="3">
    <source>
        <dbReference type="Proteomes" id="UP001189429"/>
    </source>
</evidence>
<gene>
    <name evidence="2" type="ORF">PCOR1329_LOCUS76771</name>
</gene>
<feature type="transmembrane region" description="Helical" evidence="1">
    <location>
        <begin position="89"/>
        <end position="112"/>
    </location>
</feature>
<proteinExistence type="predicted"/>
<feature type="transmembrane region" description="Helical" evidence="1">
    <location>
        <begin position="30"/>
        <end position="50"/>
    </location>
</feature>
<sequence>MLTAVTFPTTAFLSIEVIWRLDDEGAGFPPSAFLISLAIFTIPIGLGLLLQRICTPATLRKAFAVGLAAGIAFVLLSASVYMADETSRASIAAMGSPAVFLLAFVLNGVGLLQGYAVGYLCGFSEEHCRTLTFE</sequence>
<feature type="transmembrane region" description="Helical" evidence="1">
    <location>
        <begin position="62"/>
        <end position="83"/>
    </location>
</feature>
<feature type="non-terminal residue" evidence="2">
    <location>
        <position position="134"/>
    </location>
</feature>
<keyword evidence="1" id="KW-0472">Membrane</keyword>
<evidence type="ECO:0000313" key="2">
    <source>
        <dbReference type="EMBL" id="CAK0899196.1"/>
    </source>
</evidence>
<reference evidence="2" key="1">
    <citation type="submission" date="2023-10" db="EMBL/GenBank/DDBJ databases">
        <authorList>
            <person name="Chen Y."/>
            <person name="Shah S."/>
            <person name="Dougan E. K."/>
            <person name="Thang M."/>
            <person name="Chan C."/>
        </authorList>
    </citation>
    <scope>NUCLEOTIDE SEQUENCE [LARGE SCALE GENOMIC DNA]</scope>
</reference>
<dbReference type="Gene3D" id="1.20.1530.20">
    <property type="match status" value="1"/>
</dbReference>
<dbReference type="Proteomes" id="UP001189429">
    <property type="component" value="Unassembled WGS sequence"/>
</dbReference>
<accession>A0ABN9XHL7</accession>
<organism evidence="2 3">
    <name type="scientific">Prorocentrum cordatum</name>
    <dbReference type="NCBI Taxonomy" id="2364126"/>
    <lineage>
        <taxon>Eukaryota</taxon>
        <taxon>Sar</taxon>
        <taxon>Alveolata</taxon>
        <taxon>Dinophyceae</taxon>
        <taxon>Prorocentrales</taxon>
        <taxon>Prorocentraceae</taxon>
        <taxon>Prorocentrum</taxon>
    </lineage>
</organism>
<protein>
    <submittedName>
        <fullName evidence="2">Uncharacterized protein</fullName>
    </submittedName>
</protein>
<keyword evidence="3" id="KW-1185">Reference proteome</keyword>
<name>A0ABN9XHL7_9DINO</name>